<organism evidence="1 2">
    <name type="scientific">Rhodocista pekingensis</name>
    <dbReference type="NCBI Taxonomy" id="201185"/>
    <lineage>
        <taxon>Bacteria</taxon>
        <taxon>Pseudomonadati</taxon>
        <taxon>Pseudomonadota</taxon>
        <taxon>Alphaproteobacteria</taxon>
        <taxon>Rhodospirillales</taxon>
        <taxon>Azospirillaceae</taxon>
        <taxon>Rhodocista</taxon>
    </lineage>
</organism>
<evidence type="ECO:0008006" key="3">
    <source>
        <dbReference type="Google" id="ProtNLM"/>
    </source>
</evidence>
<dbReference type="Proteomes" id="UP001596456">
    <property type="component" value="Unassembled WGS sequence"/>
</dbReference>
<name>A0ABW2KXJ7_9PROT</name>
<proteinExistence type="predicted"/>
<gene>
    <name evidence="1" type="ORF">ACFQPS_16580</name>
</gene>
<reference evidence="2" key="1">
    <citation type="journal article" date="2019" name="Int. J. Syst. Evol. Microbiol.">
        <title>The Global Catalogue of Microorganisms (GCM) 10K type strain sequencing project: providing services to taxonomists for standard genome sequencing and annotation.</title>
        <authorList>
            <consortium name="The Broad Institute Genomics Platform"/>
            <consortium name="The Broad Institute Genome Sequencing Center for Infectious Disease"/>
            <person name="Wu L."/>
            <person name="Ma J."/>
        </authorList>
    </citation>
    <scope>NUCLEOTIDE SEQUENCE [LARGE SCALE GENOMIC DNA]</scope>
    <source>
        <strain evidence="2">CGMCC 1.16275</strain>
    </source>
</reference>
<dbReference type="EMBL" id="JBHTCM010000019">
    <property type="protein sequence ID" value="MFC7334784.1"/>
    <property type="molecule type" value="Genomic_DNA"/>
</dbReference>
<comment type="caution">
    <text evidence="1">The sequence shown here is derived from an EMBL/GenBank/DDBJ whole genome shotgun (WGS) entry which is preliminary data.</text>
</comment>
<evidence type="ECO:0000313" key="2">
    <source>
        <dbReference type="Proteomes" id="UP001596456"/>
    </source>
</evidence>
<protein>
    <recommendedName>
        <fullName evidence="3">ANTAR domain-containing protein</fullName>
    </recommendedName>
</protein>
<evidence type="ECO:0000313" key="1">
    <source>
        <dbReference type="EMBL" id="MFC7334784.1"/>
    </source>
</evidence>
<dbReference type="RefSeq" id="WP_377360329.1">
    <property type="nucleotide sequence ID" value="NZ_JBHTCM010000019.1"/>
</dbReference>
<accession>A0ABW2KXJ7</accession>
<keyword evidence="2" id="KW-1185">Reference proteome</keyword>
<sequence length="66" mass="7221">MGRSDSRIVEIRAQRLLAGWGRQAAPAMARRYLAEAERSGNPAAVLLAEAVLRAVAERLARPPQRV</sequence>